<name>A0AAU2K1M2_9ACTN</name>
<dbReference type="EMBL" id="CP108264">
    <property type="protein sequence ID" value="WTU77967.1"/>
    <property type="molecule type" value="Genomic_DNA"/>
</dbReference>
<dbReference type="Gene3D" id="3.30.1380.10">
    <property type="match status" value="1"/>
</dbReference>
<gene>
    <name evidence="3" type="ORF">OG327_34285</name>
</gene>
<evidence type="ECO:0000256" key="1">
    <source>
        <dbReference type="SAM" id="SignalP"/>
    </source>
</evidence>
<protein>
    <submittedName>
        <fullName evidence="3">M15 family metallopeptidase</fullName>
    </submittedName>
</protein>
<dbReference type="GO" id="GO:0008233">
    <property type="term" value="F:peptidase activity"/>
    <property type="evidence" value="ECO:0007669"/>
    <property type="project" value="InterPro"/>
</dbReference>
<sequence length="229" mass="24756">MRPKRPISASLTTVAVLCASATPACAPAPQQHLPVPVRAAAPLLAAEVTDVPAGKLGVSLRAGCPVPAERLRLIRMNHWGFDGKVHRGELIAHRDAVEPLLYAFGRAFDARFPIRRMRVMAAYDGDDDAAMAHDNTSAFNCRPVTGDTGKLSRHSWGLAVDINPLENPYVDVRGVVHPAAGRTYLRRDPARPGTIAEDGVVAAAFRRVGWHWGGDWSNPDYQHFSSDGG</sequence>
<evidence type="ECO:0000259" key="2">
    <source>
        <dbReference type="Pfam" id="PF13539"/>
    </source>
</evidence>
<accession>A0AAU2K1M2</accession>
<dbReference type="SUPFAM" id="SSF55166">
    <property type="entry name" value="Hedgehog/DD-peptidase"/>
    <property type="match status" value="1"/>
</dbReference>
<dbReference type="Pfam" id="PF13539">
    <property type="entry name" value="Peptidase_M15_4"/>
    <property type="match status" value="1"/>
</dbReference>
<proteinExistence type="predicted"/>
<evidence type="ECO:0000313" key="3">
    <source>
        <dbReference type="EMBL" id="WTU77967.1"/>
    </source>
</evidence>
<organism evidence="3">
    <name type="scientific">Streptomyces sp. NBC_00049</name>
    <dbReference type="NCBI Taxonomy" id="2903617"/>
    <lineage>
        <taxon>Bacteria</taxon>
        <taxon>Bacillati</taxon>
        <taxon>Actinomycetota</taxon>
        <taxon>Actinomycetes</taxon>
        <taxon>Kitasatosporales</taxon>
        <taxon>Streptomycetaceae</taxon>
        <taxon>Streptomyces</taxon>
    </lineage>
</organism>
<feature type="domain" description="Peptidase M15C" evidence="2">
    <location>
        <begin position="147"/>
        <end position="225"/>
    </location>
</feature>
<feature type="signal peptide" evidence="1">
    <location>
        <begin position="1"/>
        <end position="26"/>
    </location>
</feature>
<feature type="chain" id="PRO_5043962281" evidence="1">
    <location>
        <begin position="27"/>
        <end position="229"/>
    </location>
</feature>
<dbReference type="InterPro" id="IPR039561">
    <property type="entry name" value="Peptidase_M15C"/>
</dbReference>
<reference evidence="3" key="1">
    <citation type="submission" date="2022-10" db="EMBL/GenBank/DDBJ databases">
        <title>The complete genomes of actinobacterial strains from the NBC collection.</title>
        <authorList>
            <person name="Joergensen T.S."/>
            <person name="Alvarez Arevalo M."/>
            <person name="Sterndorff E.B."/>
            <person name="Faurdal D."/>
            <person name="Vuksanovic O."/>
            <person name="Mourched A.-S."/>
            <person name="Charusanti P."/>
            <person name="Shaw S."/>
            <person name="Blin K."/>
            <person name="Weber T."/>
        </authorList>
    </citation>
    <scope>NUCLEOTIDE SEQUENCE</scope>
    <source>
        <strain evidence="3">NBC_00049</strain>
    </source>
</reference>
<dbReference type="InterPro" id="IPR009045">
    <property type="entry name" value="Zn_M74/Hedgehog-like"/>
</dbReference>
<keyword evidence="1" id="KW-0732">Signal</keyword>
<dbReference type="AlphaFoldDB" id="A0AAU2K1M2"/>